<dbReference type="PANTHER" id="PTHR44196:SF3">
    <property type="entry name" value="SHORT CHAIN DEHYDROGENASE FAMILY PROTEIN"/>
    <property type="match status" value="1"/>
</dbReference>
<name>A0A6I2MAC3_9BACI</name>
<protein>
    <submittedName>
        <fullName evidence="3">SDR family oxidoreductase</fullName>
    </submittedName>
</protein>
<dbReference type="InterPro" id="IPR036291">
    <property type="entry name" value="NAD(P)-bd_dom_sf"/>
</dbReference>
<gene>
    <name evidence="3" type="ORF">GJU41_15385</name>
</gene>
<dbReference type="NCBIfam" id="NF005489">
    <property type="entry name" value="PRK07102.1"/>
    <property type="match status" value="1"/>
</dbReference>
<dbReference type="Pfam" id="PF00106">
    <property type="entry name" value="adh_short"/>
    <property type="match status" value="1"/>
</dbReference>
<accession>A0A6I2MAC3</accession>
<dbReference type="Gene3D" id="3.40.50.720">
    <property type="entry name" value="NAD(P)-binding Rossmann-like Domain"/>
    <property type="match status" value="1"/>
</dbReference>
<dbReference type="GO" id="GO:0016020">
    <property type="term" value="C:membrane"/>
    <property type="evidence" value="ECO:0007669"/>
    <property type="project" value="TreeGrafter"/>
</dbReference>
<dbReference type="InterPro" id="IPR020904">
    <property type="entry name" value="Sc_DH/Rdtase_CS"/>
</dbReference>
<comment type="similarity">
    <text evidence="1">Belongs to the short-chain dehydrogenases/reductases (SDR) family.</text>
</comment>
<dbReference type="InterPro" id="IPR002347">
    <property type="entry name" value="SDR_fam"/>
</dbReference>
<comment type="caution">
    <text evidence="3">The sequence shown here is derived from an EMBL/GenBank/DDBJ whole genome shotgun (WGS) entry which is preliminary data.</text>
</comment>
<dbReference type="PANTHER" id="PTHR44196">
    <property type="entry name" value="DEHYDROGENASE/REDUCTASE SDR FAMILY MEMBER 7B"/>
    <property type="match status" value="1"/>
</dbReference>
<evidence type="ECO:0000256" key="1">
    <source>
        <dbReference type="ARBA" id="ARBA00006484"/>
    </source>
</evidence>
<dbReference type="PROSITE" id="PS00061">
    <property type="entry name" value="ADH_SHORT"/>
    <property type="match status" value="1"/>
</dbReference>
<evidence type="ECO:0000313" key="3">
    <source>
        <dbReference type="EMBL" id="MRX55345.1"/>
    </source>
</evidence>
<dbReference type="PRINTS" id="PR00081">
    <property type="entry name" value="GDHRDH"/>
</dbReference>
<dbReference type="EMBL" id="WKKF01000004">
    <property type="protein sequence ID" value="MRX55345.1"/>
    <property type="molecule type" value="Genomic_DNA"/>
</dbReference>
<dbReference type="Proteomes" id="UP000441585">
    <property type="component" value="Unassembled WGS sequence"/>
</dbReference>
<organism evidence="3 4">
    <name type="scientific">Metabacillus idriensis</name>
    <dbReference type="NCBI Taxonomy" id="324768"/>
    <lineage>
        <taxon>Bacteria</taxon>
        <taxon>Bacillati</taxon>
        <taxon>Bacillota</taxon>
        <taxon>Bacilli</taxon>
        <taxon>Bacillales</taxon>
        <taxon>Bacillaceae</taxon>
        <taxon>Metabacillus</taxon>
    </lineage>
</organism>
<dbReference type="AlphaFoldDB" id="A0A6I2MAC3"/>
<dbReference type="SUPFAM" id="SSF51735">
    <property type="entry name" value="NAD(P)-binding Rossmann-fold domains"/>
    <property type="match status" value="1"/>
</dbReference>
<keyword evidence="4" id="KW-1185">Reference proteome</keyword>
<keyword evidence="2" id="KW-0560">Oxidoreductase</keyword>
<dbReference type="GO" id="GO:0016491">
    <property type="term" value="F:oxidoreductase activity"/>
    <property type="evidence" value="ECO:0007669"/>
    <property type="project" value="UniProtKB-KW"/>
</dbReference>
<sequence length="246" mass="27938">MNQVLIACAMSGISKALAYHLASNKVNLILAGRNMEELERLAADLEIRYGIHPKTVYFDALKEENYSAFFNKCIELGGHLDGMILSYGLMSDQKEMEQNGSLIREMMHVNFTSSVLLLEEAARYFEKKQDGFICAISSVAGDRGRRSNYIYGASKGGMTVYLQGLRNRLAHSKVNVLTVKPGFVDTKMTYGLLKPTILVASPQKIAASIYKSILKKKEILYTPWYWLYIMKVIRLIPEKLFKLMKW</sequence>
<evidence type="ECO:0000313" key="4">
    <source>
        <dbReference type="Proteomes" id="UP000441585"/>
    </source>
</evidence>
<dbReference type="RefSeq" id="WP_070876524.1">
    <property type="nucleotide sequence ID" value="NZ_CAJGAA010000003.1"/>
</dbReference>
<evidence type="ECO:0000256" key="2">
    <source>
        <dbReference type="ARBA" id="ARBA00023002"/>
    </source>
</evidence>
<reference evidence="3 4" key="1">
    <citation type="submission" date="2019-11" db="EMBL/GenBank/DDBJ databases">
        <title>Bacillus idriensis genome.</title>
        <authorList>
            <person name="Konopka E.N."/>
            <person name="Newman J.D."/>
        </authorList>
    </citation>
    <scope>NUCLEOTIDE SEQUENCE [LARGE SCALE GENOMIC DNA]</scope>
    <source>
        <strain evidence="3 4">DSM 19097</strain>
    </source>
</reference>
<proteinExistence type="inferred from homology"/>